<proteinExistence type="inferred from homology"/>
<dbReference type="InterPro" id="IPR007146">
    <property type="entry name" value="Sas10/Utp3/C1D"/>
</dbReference>
<feature type="compositionally biased region" description="Basic and acidic residues" evidence="5">
    <location>
        <begin position="11"/>
        <end position="22"/>
    </location>
</feature>
<organism evidence="7 8">
    <name type="scientific">Stephania yunnanensis</name>
    <dbReference type="NCBI Taxonomy" id="152371"/>
    <lineage>
        <taxon>Eukaryota</taxon>
        <taxon>Viridiplantae</taxon>
        <taxon>Streptophyta</taxon>
        <taxon>Embryophyta</taxon>
        <taxon>Tracheophyta</taxon>
        <taxon>Spermatophyta</taxon>
        <taxon>Magnoliopsida</taxon>
        <taxon>Ranunculales</taxon>
        <taxon>Menispermaceae</taxon>
        <taxon>Menispermoideae</taxon>
        <taxon>Cissampelideae</taxon>
        <taxon>Stephania</taxon>
    </lineage>
</organism>
<feature type="region of interest" description="Disordered" evidence="5">
    <location>
        <begin position="482"/>
        <end position="578"/>
    </location>
</feature>
<dbReference type="PANTHER" id="PTHR13237:SF8">
    <property type="entry name" value="SOMETHING ABOUT SILENCING PROTEIN 10"/>
    <property type="match status" value="1"/>
</dbReference>
<evidence type="ECO:0000256" key="4">
    <source>
        <dbReference type="ARBA" id="ARBA00023242"/>
    </source>
</evidence>
<feature type="compositionally biased region" description="Basic residues" evidence="5">
    <location>
        <begin position="1"/>
        <end position="10"/>
    </location>
</feature>
<reference evidence="7 8" key="1">
    <citation type="submission" date="2024-01" db="EMBL/GenBank/DDBJ databases">
        <title>Genome assemblies of Stephania.</title>
        <authorList>
            <person name="Yang L."/>
        </authorList>
    </citation>
    <scope>NUCLEOTIDE SEQUENCE [LARGE SCALE GENOMIC DNA]</scope>
    <source>
        <strain evidence="7">YNDBR</strain>
        <tissue evidence="7">Leaf</tissue>
    </source>
</reference>
<evidence type="ECO:0000313" key="8">
    <source>
        <dbReference type="Proteomes" id="UP001420932"/>
    </source>
</evidence>
<accession>A0AAP0HJ55</accession>
<evidence type="ECO:0000256" key="3">
    <source>
        <dbReference type="ARBA" id="ARBA00022553"/>
    </source>
</evidence>
<dbReference type="Pfam" id="PF04000">
    <property type="entry name" value="Sas10_Utp3"/>
    <property type="match status" value="1"/>
</dbReference>
<feature type="domain" description="Sas10 C-terminal" evidence="6">
    <location>
        <begin position="611"/>
        <end position="683"/>
    </location>
</feature>
<evidence type="ECO:0000256" key="5">
    <source>
        <dbReference type="SAM" id="MobiDB-lite"/>
    </source>
</evidence>
<feature type="compositionally biased region" description="Basic residues" evidence="5">
    <location>
        <begin position="625"/>
        <end position="654"/>
    </location>
</feature>
<feature type="compositionally biased region" description="Acidic residues" evidence="5">
    <location>
        <begin position="52"/>
        <end position="81"/>
    </location>
</feature>
<dbReference type="EMBL" id="JBBNAF010000013">
    <property type="protein sequence ID" value="KAK9086712.1"/>
    <property type="molecule type" value="Genomic_DNA"/>
</dbReference>
<dbReference type="Proteomes" id="UP001420932">
    <property type="component" value="Unassembled WGS sequence"/>
</dbReference>
<gene>
    <name evidence="7" type="ORF">Syun_029106</name>
</gene>
<feature type="region of interest" description="Disordered" evidence="5">
    <location>
        <begin position="143"/>
        <end position="162"/>
    </location>
</feature>
<dbReference type="InterPro" id="IPR018972">
    <property type="entry name" value="Sas10_C_dom"/>
</dbReference>
<evidence type="ECO:0000259" key="6">
    <source>
        <dbReference type="Pfam" id="PF09368"/>
    </source>
</evidence>
<protein>
    <recommendedName>
        <fullName evidence="6">Sas10 C-terminal domain-containing protein</fullName>
    </recommendedName>
</protein>
<dbReference type="Pfam" id="PF09368">
    <property type="entry name" value="Sas10"/>
    <property type="match status" value="1"/>
</dbReference>
<feature type="compositionally biased region" description="Acidic residues" evidence="5">
    <location>
        <begin position="23"/>
        <end position="33"/>
    </location>
</feature>
<feature type="compositionally biased region" description="Acidic residues" evidence="5">
    <location>
        <begin position="558"/>
        <end position="574"/>
    </location>
</feature>
<keyword evidence="4" id="KW-0539">Nucleus</keyword>
<comment type="similarity">
    <text evidence="2">Belongs to the SAS10 family.</text>
</comment>
<feature type="compositionally biased region" description="Basic and acidic residues" evidence="5">
    <location>
        <begin position="391"/>
        <end position="416"/>
    </location>
</feature>
<evidence type="ECO:0000313" key="7">
    <source>
        <dbReference type="EMBL" id="KAK9086712.1"/>
    </source>
</evidence>
<feature type="region of interest" description="Disordered" evidence="5">
    <location>
        <begin position="96"/>
        <end position="127"/>
    </location>
</feature>
<keyword evidence="3" id="KW-0597">Phosphoprotein</keyword>
<dbReference type="PANTHER" id="PTHR13237">
    <property type="entry name" value="SOMETHING ABOUT SILENCING PROTEIN 10-RELATED"/>
    <property type="match status" value="1"/>
</dbReference>
<dbReference type="AlphaFoldDB" id="A0AAP0HJ55"/>
<dbReference type="GO" id="GO:0032040">
    <property type="term" value="C:small-subunit processome"/>
    <property type="evidence" value="ECO:0007669"/>
    <property type="project" value="TreeGrafter"/>
</dbReference>
<sequence length="685" mass="77849">MGKGGKKQKKDTRNTKRQKRDEDFEEESMDDEIDVFHKQREIIPLDVNADLDASDEDDEQPVFDLGGDSDEEEDADDDFDDDKLTGLAAKISRQQRFLRQKMGGVEDDMHDEEEEEEDEKNEAIWGRNKNLYYSADNVDYEIQSSDEDLPAEEEEEALRLQKKKARSLLEADFEQDESDSDSDKQQKLVDILPKTGKRTKALADKEAKDETDYEIKKDLGAFSREEQMEVVYSSAPELVGLLSDLNDALDQLEGKVNPLLNKVKENNKDTVKGGIRYLEAKQALLLAYSQAICFYLLLKSEGHSVRDHPVITRLVEIKNLMEKMKQLDDNLPSAIEDILNQDHGDESETKLFKPDAALTSEPSRKVDVSLSVPTKNSIAPRLQDQATTELAKMDKSKDRKSKDRENKQEKPKHQNDRVGLQSLEMLKLRASLEEKLKQKGVLNSLAKKMDGTKKCIAQPVNRQLETLDDFGDEIMDKDVENEHATSARSIRQLANTKASKTKSKTASGDVDLPTRDDIGERRRKHELRVLAKAGVKSNDDDDDDVDELKAPRRTGNESAEEEGGEDGEMEESGDEFYREVKRQRIAKLSAKAEQYARKAPIPAPKEPELVDEKRLISYQMEKNRGLTRNRKKQTKNPRKKYQLKHQKAVVRRKGQVRDIRKPAGPYGGEASGINAGVSRSVRFKS</sequence>
<feature type="region of interest" description="Disordered" evidence="5">
    <location>
        <begin position="594"/>
        <end position="613"/>
    </location>
</feature>
<feature type="region of interest" description="Disordered" evidence="5">
    <location>
        <begin position="363"/>
        <end position="420"/>
    </location>
</feature>
<evidence type="ECO:0000256" key="2">
    <source>
        <dbReference type="ARBA" id="ARBA00010979"/>
    </source>
</evidence>
<dbReference type="GO" id="GO:0000462">
    <property type="term" value="P:maturation of SSU-rRNA from tricistronic rRNA transcript (SSU-rRNA, 5.8S rRNA, LSU-rRNA)"/>
    <property type="evidence" value="ECO:0007669"/>
    <property type="project" value="TreeGrafter"/>
</dbReference>
<feature type="region of interest" description="Disordered" evidence="5">
    <location>
        <begin position="1"/>
        <end position="82"/>
    </location>
</feature>
<evidence type="ECO:0000256" key="1">
    <source>
        <dbReference type="ARBA" id="ARBA00004123"/>
    </source>
</evidence>
<name>A0AAP0HJ55_9MAGN</name>
<comment type="subcellular location">
    <subcellularLocation>
        <location evidence="1">Nucleus</location>
    </subcellularLocation>
</comment>
<feature type="compositionally biased region" description="Acidic residues" evidence="5">
    <location>
        <begin position="144"/>
        <end position="156"/>
    </location>
</feature>
<feature type="compositionally biased region" description="Acidic residues" evidence="5">
    <location>
        <begin position="105"/>
        <end position="120"/>
    </location>
</feature>
<keyword evidence="8" id="KW-1185">Reference proteome</keyword>
<feature type="region of interest" description="Disordered" evidence="5">
    <location>
        <begin position="620"/>
        <end position="685"/>
    </location>
</feature>
<feature type="compositionally biased region" description="Basic and acidic residues" evidence="5">
    <location>
        <begin position="34"/>
        <end position="43"/>
    </location>
</feature>
<comment type="caution">
    <text evidence="7">The sequence shown here is derived from an EMBL/GenBank/DDBJ whole genome shotgun (WGS) entry which is preliminary data.</text>
</comment>